<keyword evidence="7" id="KW-1185">Reference proteome</keyword>
<dbReference type="SUPFAM" id="SSF48008">
    <property type="entry name" value="GntR ligand-binding domain-like"/>
    <property type="match status" value="1"/>
</dbReference>
<dbReference type="PANTHER" id="PTHR43537:SF50">
    <property type="entry name" value="TRANSCRIPTIONAL REGULATORY PROTEIN"/>
    <property type="match status" value="1"/>
</dbReference>
<evidence type="ECO:0000259" key="5">
    <source>
        <dbReference type="PROSITE" id="PS50949"/>
    </source>
</evidence>
<keyword evidence="1" id="KW-0805">Transcription regulation</keyword>
<dbReference type="SMART" id="SM00895">
    <property type="entry name" value="FCD"/>
    <property type="match status" value="1"/>
</dbReference>
<dbReference type="EMBL" id="CAJZAH010000004">
    <property type="protein sequence ID" value="CAG9179376.1"/>
    <property type="molecule type" value="Genomic_DNA"/>
</dbReference>
<dbReference type="PRINTS" id="PR00035">
    <property type="entry name" value="HTHGNTR"/>
</dbReference>
<dbReference type="InterPro" id="IPR000524">
    <property type="entry name" value="Tscrpt_reg_HTH_GntR"/>
</dbReference>
<dbReference type="Gene3D" id="1.20.120.530">
    <property type="entry name" value="GntR ligand-binding domain-like"/>
    <property type="match status" value="1"/>
</dbReference>
<evidence type="ECO:0000256" key="2">
    <source>
        <dbReference type="ARBA" id="ARBA00023125"/>
    </source>
</evidence>
<dbReference type="InterPro" id="IPR011711">
    <property type="entry name" value="GntR_C"/>
</dbReference>
<dbReference type="InterPro" id="IPR008920">
    <property type="entry name" value="TF_FadR/GntR_C"/>
</dbReference>
<organism evidence="6 7">
    <name type="scientific">Cupriavidus respiraculi</name>
    <dbReference type="NCBI Taxonomy" id="195930"/>
    <lineage>
        <taxon>Bacteria</taxon>
        <taxon>Pseudomonadati</taxon>
        <taxon>Pseudomonadota</taxon>
        <taxon>Betaproteobacteria</taxon>
        <taxon>Burkholderiales</taxon>
        <taxon>Burkholderiaceae</taxon>
        <taxon>Cupriavidus</taxon>
    </lineage>
</organism>
<evidence type="ECO:0000313" key="7">
    <source>
        <dbReference type="Proteomes" id="UP000721236"/>
    </source>
</evidence>
<reference evidence="6 7" key="1">
    <citation type="submission" date="2021-08" db="EMBL/GenBank/DDBJ databases">
        <authorList>
            <person name="Peeters C."/>
        </authorList>
    </citation>
    <scope>NUCLEOTIDE SEQUENCE [LARGE SCALE GENOMIC DNA]</scope>
    <source>
        <strain evidence="6 7">LMG 21510</strain>
    </source>
</reference>
<feature type="region of interest" description="Disordered" evidence="4">
    <location>
        <begin position="1"/>
        <end position="44"/>
    </location>
</feature>
<dbReference type="InterPro" id="IPR036388">
    <property type="entry name" value="WH-like_DNA-bd_sf"/>
</dbReference>
<dbReference type="RefSeq" id="WP_222207315.1">
    <property type="nucleotide sequence ID" value="NZ_CAJZAH010000004.1"/>
</dbReference>
<feature type="domain" description="HTH gntR-type" evidence="5">
    <location>
        <begin position="58"/>
        <end position="125"/>
    </location>
</feature>
<evidence type="ECO:0000256" key="1">
    <source>
        <dbReference type="ARBA" id="ARBA00023015"/>
    </source>
</evidence>
<dbReference type="InterPro" id="IPR036390">
    <property type="entry name" value="WH_DNA-bd_sf"/>
</dbReference>
<evidence type="ECO:0000313" key="6">
    <source>
        <dbReference type="EMBL" id="CAG9179376.1"/>
    </source>
</evidence>
<dbReference type="CDD" id="cd07377">
    <property type="entry name" value="WHTH_GntR"/>
    <property type="match status" value="1"/>
</dbReference>
<proteinExistence type="predicted"/>
<dbReference type="PANTHER" id="PTHR43537">
    <property type="entry name" value="TRANSCRIPTIONAL REGULATOR, GNTR FAMILY"/>
    <property type="match status" value="1"/>
</dbReference>
<sequence length="270" mass="29807">MVYPHDGLPLDEARAPTERNGAAPLLPAARNGGERGRRTGAGVQSTEAGADPLAIEHPTLAAVVAERLRQLITDGTLVPGVWLNERDLCERLRVSRTPLREAYRLLASDGLVVLLPKRGAQVVELSADDIANLFEVLAVMEGLAGKLAAERASDAELEHIADLHRQMLQAYAARDIKRYFEASMGTHVAISAAAHNPALAETYRRLNMRVQNLRYKSNVEPDEWSAATADHEAFVAALLARDADTTERLMREHALEKRDFALREARRREQ</sequence>
<dbReference type="PROSITE" id="PS50949">
    <property type="entry name" value="HTH_GNTR"/>
    <property type="match status" value="1"/>
</dbReference>
<comment type="caution">
    <text evidence="6">The sequence shown here is derived from an EMBL/GenBank/DDBJ whole genome shotgun (WGS) entry which is preliminary data.</text>
</comment>
<dbReference type="Proteomes" id="UP000721236">
    <property type="component" value="Unassembled WGS sequence"/>
</dbReference>
<evidence type="ECO:0000256" key="3">
    <source>
        <dbReference type="ARBA" id="ARBA00023163"/>
    </source>
</evidence>
<keyword evidence="2" id="KW-0238">DNA-binding</keyword>
<accession>A0ABN7Z3S9</accession>
<dbReference type="SMART" id="SM00345">
    <property type="entry name" value="HTH_GNTR"/>
    <property type="match status" value="1"/>
</dbReference>
<gene>
    <name evidence="6" type="ORF">LMG21510_03760</name>
</gene>
<protein>
    <recommendedName>
        <fullName evidence="5">HTH gntR-type domain-containing protein</fullName>
    </recommendedName>
</protein>
<dbReference type="Pfam" id="PF07729">
    <property type="entry name" value="FCD"/>
    <property type="match status" value="1"/>
</dbReference>
<dbReference type="SUPFAM" id="SSF46785">
    <property type="entry name" value="Winged helix' DNA-binding domain"/>
    <property type="match status" value="1"/>
</dbReference>
<name>A0ABN7Z3S9_9BURK</name>
<dbReference type="Gene3D" id="1.10.10.10">
    <property type="entry name" value="Winged helix-like DNA-binding domain superfamily/Winged helix DNA-binding domain"/>
    <property type="match status" value="1"/>
</dbReference>
<dbReference type="Pfam" id="PF00392">
    <property type="entry name" value="GntR"/>
    <property type="match status" value="1"/>
</dbReference>
<keyword evidence="3" id="KW-0804">Transcription</keyword>
<evidence type="ECO:0000256" key="4">
    <source>
        <dbReference type="SAM" id="MobiDB-lite"/>
    </source>
</evidence>